<evidence type="ECO:0000259" key="4">
    <source>
        <dbReference type="PROSITE" id="PS50949"/>
    </source>
</evidence>
<accession>A0A1H7A634</accession>
<dbReference type="Pfam" id="PF07702">
    <property type="entry name" value="UTRA"/>
    <property type="match status" value="1"/>
</dbReference>
<evidence type="ECO:0000256" key="3">
    <source>
        <dbReference type="ARBA" id="ARBA00023163"/>
    </source>
</evidence>
<keyword evidence="6" id="KW-1185">Reference proteome</keyword>
<dbReference type="SUPFAM" id="SSF46785">
    <property type="entry name" value="Winged helix' DNA-binding domain"/>
    <property type="match status" value="1"/>
</dbReference>
<dbReference type="RefSeq" id="WP_092366238.1">
    <property type="nucleotide sequence ID" value="NZ_BMGV01000005.1"/>
</dbReference>
<dbReference type="Proteomes" id="UP000199379">
    <property type="component" value="Unassembled WGS sequence"/>
</dbReference>
<dbReference type="SMART" id="SM00866">
    <property type="entry name" value="UTRA"/>
    <property type="match status" value="1"/>
</dbReference>
<keyword evidence="3" id="KW-0804">Transcription</keyword>
<protein>
    <submittedName>
        <fullName evidence="5">Transcriptional regulator, GntR family</fullName>
    </submittedName>
</protein>
<dbReference type="CDD" id="cd07377">
    <property type="entry name" value="WHTH_GntR"/>
    <property type="match status" value="1"/>
</dbReference>
<dbReference type="Gene3D" id="3.40.1410.10">
    <property type="entry name" value="Chorismate lyase-like"/>
    <property type="match status" value="1"/>
</dbReference>
<sequence length="233" mass="26834">MPRHRRISFHTVRDEVKRRIEDRIWPQGTLLPTETELAQEFECARATVNRALRELADQGFIERRRRSGTRVMRAPVKQARIEIAVVRHVIEEQNAEYRYALVDRQTGPAPAWLCSQLGLDRAAPVLHVLCMHYADNRPFQFEERWINLAAVPEIEKADLTCAGPNEWLLDAVPFTEAEISFAAVAADARLAEFLATPTGTPVMQMERTTWLPENPVTLARMTHHPGFRLRTRY</sequence>
<dbReference type="InterPro" id="IPR000524">
    <property type="entry name" value="Tscrpt_reg_HTH_GntR"/>
</dbReference>
<dbReference type="InterPro" id="IPR036388">
    <property type="entry name" value="WH-like_DNA-bd_sf"/>
</dbReference>
<dbReference type="PANTHER" id="PTHR44846:SF16">
    <property type="entry name" value="TRANSCRIPTIONAL REGULATOR PHNF-RELATED"/>
    <property type="match status" value="1"/>
</dbReference>
<dbReference type="PANTHER" id="PTHR44846">
    <property type="entry name" value="MANNOSYL-D-GLYCERATE TRANSPORT/METABOLISM SYSTEM REPRESSOR MNGR-RELATED"/>
    <property type="match status" value="1"/>
</dbReference>
<feature type="domain" description="HTH gntR-type" evidence="4">
    <location>
        <begin position="6"/>
        <end position="74"/>
    </location>
</feature>
<reference evidence="5 6" key="1">
    <citation type="submission" date="2016-10" db="EMBL/GenBank/DDBJ databases">
        <authorList>
            <person name="de Groot N.N."/>
        </authorList>
    </citation>
    <scope>NUCLEOTIDE SEQUENCE [LARGE SCALE GENOMIC DNA]</scope>
    <source>
        <strain evidence="5 6">DSM 29340</strain>
    </source>
</reference>
<gene>
    <name evidence="5" type="ORF">SAMN05444007_105246</name>
</gene>
<dbReference type="GO" id="GO:0003700">
    <property type="term" value="F:DNA-binding transcription factor activity"/>
    <property type="evidence" value="ECO:0007669"/>
    <property type="project" value="InterPro"/>
</dbReference>
<evidence type="ECO:0000256" key="2">
    <source>
        <dbReference type="ARBA" id="ARBA00023125"/>
    </source>
</evidence>
<dbReference type="EMBL" id="FNYD01000005">
    <property type="protein sequence ID" value="SEJ56515.1"/>
    <property type="molecule type" value="Genomic_DNA"/>
</dbReference>
<dbReference type="SMART" id="SM00345">
    <property type="entry name" value="HTH_GNTR"/>
    <property type="match status" value="1"/>
</dbReference>
<evidence type="ECO:0000256" key="1">
    <source>
        <dbReference type="ARBA" id="ARBA00023015"/>
    </source>
</evidence>
<dbReference type="PROSITE" id="PS50949">
    <property type="entry name" value="HTH_GNTR"/>
    <property type="match status" value="1"/>
</dbReference>
<name>A0A1H7A634_9RHOB</name>
<dbReference type="PRINTS" id="PR00035">
    <property type="entry name" value="HTHGNTR"/>
</dbReference>
<dbReference type="Gene3D" id="1.10.10.10">
    <property type="entry name" value="Winged helix-like DNA-binding domain superfamily/Winged helix DNA-binding domain"/>
    <property type="match status" value="1"/>
</dbReference>
<dbReference type="InterPro" id="IPR011663">
    <property type="entry name" value="UTRA"/>
</dbReference>
<keyword evidence="2" id="KW-0238">DNA-binding</keyword>
<dbReference type="InterPro" id="IPR050679">
    <property type="entry name" value="Bact_HTH_transcr_reg"/>
</dbReference>
<dbReference type="GO" id="GO:0003677">
    <property type="term" value="F:DNA binding"/>
    <property type="evidence" value="ECO:0007669"/>
    <property type="project" value="UniProtKB-KW"/>
</dbReference>
<dbReference type="InterPro" id="IPR036390">
    <property type="entry name" value="WH_DNA-bd_sf"/>
</dbReference>
<proteinExistence type="predicted"/>
<dbReference type="STRING" id="1227549.SAMN05444007_105246"/>
<evidence type="ECO:0000313" key="5">
    <source>
        <dbReference type="EMBL" id="SEJ56515.1"/>
    </source>
</evidence>
<dbReference type="AlphaFoldDB" id="A0A1H7A634"/>
<dbReference type="SUPFAM" id="SSF64288">
    <property type="entry name" value="Chorismate lyase-like"/>
    <property type="match status" value="1"/>
</dbReference>
<dbReference type="InterPro" id="IPR028978">
    <property type="entry name" value="Chorismate_lyase_/UTRA_dom_sf"/>
</dbReference>
<organism evidence="5 6">
    <name type="scientific">Cribrihabitans marinus</name>
    <dbReference type="NCBI Taxonomy" id="1227549"/>
    <lineage>
        <taxon>Bacteria</taxon>
        <taxon>Pseudomonadati</taxon>
        <taxon>Pseudomonadota</taxon>
        <taxon>Alphaproteobacteria</taxon>
        <taxon>Rhodobacterales</taxon>
        <taxon>Paracoccaceae</taxon>
        <taxon>Cribrihabitans</taxon>
    </lineage>
</organism>
<keyword evidence="1" id="KW-0805">Transcription regulation</keyword>
<dbReference type="Pfam" id="PF00392">
    <property type="entry name" value="GntR"/>
    <property type="match status" value="1"/>
</dbReference>
<evidence type="ECO:0000313" key="6">
    <source>
        <dbReference type="Proteomes" id="UP000199379"/>
    </source>
</evidence>
<dbReference type="OrthoDB" id="9808698at2"/>